<keyword evidence="8" id="KW-1185">Reference proteome</keyword>
<dbReference type="InterPro" id="IPR000212">
    <property type="entry name" value="DNA_helicase_UvrD/REP"/>
</dbReference>
<evidence type="ECO:0000256" key="2">
    <source>
        <dbReference type="ARBA" id="ARBA00022801"/>
    </source>
</evidence>
<dbReference type="GO" id="GO:0000725">
    <property type="term" value="P:recombinational repair"/>
    <property type="evidence" value="ECO:0007669"/>
    <property type="project" value="TreeGrafter"/>
</dbReference>
<dbReference type="EMBL" id="FOWQ01000010">
    <property type="protein sequence ID" value="SFP90221.1"/>
    <property type="molecule type" value="Genomic_DNA"/>
</dbReference>
<evidence type="ECO:0000256" key="1">
    <source>
        <dbReference type="ARBA" id="ARBA00022741"/>
    </source>
</evidence>
<keyword evidence="3 5" id="KW-0347">Helicase</keyword>
<dbReference type="GO" id="GO:0043138">
    <property type="term" value="F:3'-5' DNA helicase activity"/>
    <property type="evidence" value="ECO:0007669"/>
    <property type="project" value="TreeGrafter"/>
</dbReference>
<name>A0A1I5U4N4_9ACTN</name>
<protein>
    <submittedName>
        <fullName evidence="7">DNA helicase IV</fullName>
    </submittedName>
</protein>
<evidence type="ECO:0000313" key="7">
    <source>
        <dbReference type="EMBL" id="SFP90221.1"/>
    </source>
</evidence>
<keyword evidence="2 5" id="KW-0378">Hydrolase</keyword>
<dbReference type="PROSITE" id="PS51198">
    <property type="entry name" value="UVRD_HELICASE_ATP_BIND"/>
    <property type="match status" value="1"/>
</dbReference>
<evidence type="ECO:0000313" key="8">
    <source>
        <dbReference type="Proteomes" id="UP000198857"/>
    </source>
</evidence>
<dbReference type="PANTHER" id="PTHR11070:SF45">
    <property type="entry name" value="DNA 3'-5' HELICASE"/>
    <property type="match status" value="1"/>
</dbReference>
<dbReference type="SUPFAM" id="SSF52540">
    <property type="entry name" value="P-loop containing nucleoside triphosphate hydrolases"/>
    <property type="match status" value="1"/>
</dbReference>
<feature type="domain" description="UvrD-like helicase ATP-binding" evidence="6">
    <location>
        <begin position="212"/>
        <end position="642"/>
    </location>
</feature>
<dbReference type="InterPro" id="IPR014016">
    <property type="entry name" value="UvrD-like_ATP-bd"/>
</dbReference>
<dbReference type="OrthoDB" id="9787585at2"/>
<gene>
    <name evidence="7" type="ORF">SAMN05660464_0071</name>
</gene>
<keyword evidence="1 5" id="KW-0547">Nucleotide-binding</keyword>
<dbReference type="PANTHER" id="PTHR11070">
    <property type="entry name" value="UVRD / RECB / PCRA DNA HELICASE FAMILY MEMBER"/>
    <property type="match status" value="1"/>
</dbReference>
<dbReference type="InterPro" id="IPR027417">
    <property type="entry name" value="P-loop_NTPase"/>
</dbReference>
<dbReference type="Gene3D" id="3.40.50.300">
    <property type="entry name" value="P-loop containing nucleotide triphosphate hydrolases"/>
    <property type="match status" value="3"/>
</dbReference>
<dbReference type="GO" id="GO:0005829">
    <property type="term" value="C:cytosol"/>
    <property type="evidence" value="ECO:0007669"/>
    <property type="project" value="TreeGrafter"/>
</dbReference>
<dbReference type="GO" id="GO:0016787">
    <property type="term" value="F:hydrolase activity"/>
    <property type="evidence" value="ECO:0007669"/>
    <property type="project" value="UniProtKB-UniRule"/>
</dbReference>
<keyword evidence="4 5" id="KW-0067">ATP-binding</keyword>
<evidence type="ECO:0000259" key="6">
    <source>
        <dbReference type="PROSITE" id="PS51198"/>
    </source>
</evidence>
<dbReference type="Proteomes" id="UP000198857">
    <property type="component" value="Unassembled WGS sequence"/>
</dbReference>
<evidence type="ECO:0000256" key="4">
    <source>
        <dbReference type="ARBA" id="ARBA00022840"/>
    </source>
</evidence>
<evidence type="ECO:0000256" key="5">
    <source>
        <dbReference type="PROSITE-ProRule" id="PRU00560"/>
    </source>
</evidence>
<evidence type="ECO:0000256" key="3">
    <source>
        <dbReference type="ARBA" id="ARBA00022806"/>
    </source>
</evidence>
<dbReference type="GO" id="GO:0005524">
    <property type="term" value="F:ATP binding"/>
    <property type="evidence" value="ECO:0007669"/>
    <property type="project" value="UniProtKB-UniRule"/>
</dbReference>
<organism evidence="7 8">
    <name type="scientific">Geodermatophilus dictyosporus</name>
    <dbReference type="NCBI Taxonomy" id="1523247"/>
    <lineage>
        <taxon>Bacteria</taxon>
        <taxon>Bacillati</taxon>
        <taxon>Actinomycetota</taxon>
        <taxon>Actinomycetes</taxon>
        <taxon>Geodermatophilales</taxon>
        <taxon>Geodermatophilaceae</taxon>
        <taxon>Geodermatophilus</taxon>
    </lineage>
</organism>
<reference evidence="8" key="1">
    <citation type="submission" date="2016-10" db="EMBL/GenBank/DDBJ databases">
        <authorList>
            <person name="Varghese N."/>
            <person name="Submissions S."/>
        </authorList>
    </citation>
    <scope>NUCLEOTIDE SEQUENCE [LARGE SCALE GENOMIC DNA]</scope>
    <source>
        <strain evidence="8">DSM 44208</strain>
    </source>
</reference>
<feature type="binding site" evidence="5">
    <location>
        <begin position="233"/>
        <end position="240"/>
    </location>
    <ligand>
        <name>ATP</name>
        <dbReference type="ChEBI" id="CHEBI:30616"/>
    </ligand>
</feature>
<sequence>MVDCRSCQEWCGNGIRTRVTTILAEGSALPATPSDVVPDPELAQEQTYVSDLYTRLDAARDLATRRLRQAISWPAVDPQALQERDATVRFQTERVTALDAAEAGLCVGRIDRTGDGPLYIGRIGLPADDAGGDPALVDWRAPAARPFYTATPVHPLGIERRRHIRTRGRTVVRLDDEVLTGGVAGSGLTGEAALFAALDASRTGRMTDIVRTIQAEQDRIIRADDRGVLVVQGGPGTGKTAVALHRAAYLLYTHRERLARRGLLVVGPTPTFLRYIADVLPALGETGVLLAGLGQLRPGLDARGEESPATAAVKGRLEMVDVLRAAVADRQVVPEGPRELVVDGFALRLRPVDVTRAQNAARRADPLHNLARPVFVRRVVDLLTRRYAERIGAGIDAGRELFDSDDVAALRREVAEDPGVRSLMAELWPVLTPERLLTDLYADPDRVARATPGWSDADRALLHRPRGSAGSTQQWTPADVPLLEEAEELLGFDDSAQRARADRDRRRALARAQETLDVLHGSRSVDLEDEHLEAEVLSAGDLLSAEDLADRHRELDFRTTAERAAADRTWTFGHVVVDEAQELSPMAWRLLVRRCPTRSMTVVGDVAQTGSLAGADRWDAVLRPHVGDAWRLEELTVNYRTPAEVMELAADVLAASGTGLRPPRSVRIGGTPPAAEVTGSSGLAGRAAAVAADLAGGEGTTAVLVPPSRLAEVVEALRELRPDVQSGPGADSSAGPVVLTPGDAKGLEFDSVVLADPQGVLDEGVRGVNDLYVALTRATQRLVVLSPGPLPAVLSRLEEAAA</sequence>
<accession>A0A1I5U4N4</accession>
<dbReference type="GO" id="GO:0003677">
    <property type="term" value="F:DNA binding"/>
    <property type="evidence" value="ECO:0007669"/>
    <property type="project" value="InterPro"/>
</dbReference>
<dbReference type="AlphaFoldDB" id="A0A1I5U4N4"/>
<dbReference type="STRING" id="1523247.SAMN05660464_0071"/>
<proteinExistence type="predicted"/>